<accession>L1L518</accession>
<dbReference type="SMART" id="SM00382">
    <property type="entry name" value="AAA"/>
    <property type="match status" value="1"/>
</dbReference>
<dbReference type="GO" id="GO:0055085">
    <property type="term" value="P:transmembrane transport"/>
    <property type="evidence" value="ECO:0007669"/>
    <property type="project" value="InterPro"/>
</dbReference>
<dbReference type="InterPro" id="IPR013563">
    <property type="entry name" value="Oligopep_ABC_C"/>
</dbReference>
<comment type="similarity">
    <text evidence="11">Belongs to the binding-protein-dependent transport system permease family.</text>
</comment>
<keyword evidence="16" id="KW-1185">Reference proteome</keyword>
<evidence type="ECO:0000259" key="14">
    <source>
        <dbReference type="PROSITE" id="PS50928"/>
    </source>
</evidence>
<dbReference type="FunFam" id="3.40.50.300:FF:000016">
    <property type="entry name" value="Oligopeptide ABC transporter ATP-binding component"/>
    <property type="match status" value="1"/>
</dbReference>
<gene>
    <name evidence="15" type="ORF">STRIP9103_02995</name>
</gene>
<evidence type="ECO:0000256" key="10">
    <source>
        <dbReference type="ARBA" id="ARBA00023136"/>
    </source>
</evidence>
<sequence>MVTTRKRLTEALSRPGVRPRSWRRLPVLSRVAVCFLAVVVLTALFAPVLAPHDPLDQQALVGGTGAPSAEHWMGQDSLGRDILSRLMYGARWSLAIGLGATALALVAGSFIGALAATSRKAVDETLMRCLDIVMAFPGIALAAVLVAVFGGGIEVLICAIAFLFTPPVARVVRANVLDQYGEDYVTAERVTGARTPHIVIRHVAVNCAAPVLVFCTVQVAEAIVFEASLSFIGAGVRPPDPSWGSVIADGKNMVLTGGWWATVFPGLLMLVTVLSLNILSEGVSDAWAAPAGRDVEPREEEDRLEAAEPGSGTVTELPGLTEAALRLRSRARPLPGGQPVLSVERLAVSFENRHRGVNIVDGISFDVHPGEVLGLVGESGCGKSLTALTVMGLESKGAKVRGQVRFDQRQLVGEPMRVRRRLLGHEMAMIYQDALSSLNPAMTVRAQLGQVVRRGGKRSATELLGMVGLDPERTLRSYPHELSGGQRQRVLIAMALSRTPKLIVADEPTTALDVTVQAQIIELLLRLREELGFALILVSHDLALVADVTDRVVVMYGGQIVETGVTADLVEAPAHHYTRGLLGSVLSLESAAERMTQIRGVVPAPADFPAGCRFADRCPRASEVCRTTAPDLLGPPTHKAACHHPAVDLVATEREVAQ</sequence>
<dbReference type="EMBL" id="AEJC01000113">
    <property type="protein sequence ID" value="EKX67879.1"/>
    <property type="molecule type" value="Genomic_DNA"/>
</dbReference>
<dbReference type="Proteomes" id="UP000010411">
    <property type="component" value="Unassembled WGS sequence"/>
</dbReference>
<dbReference type="PROSITE" id="PS50893">
    <property type="entry name" value="ABC_TRANSPORTER_2"/>
    <property type="match status" value="1"/>
</dbReference>
<dbReference type="OrthoDB" id="3677453at2"/>
<dbReference type="NCBIfam" id="TIGR01727">
    <property type="entry name" value="oligo_HPY"/>
    <property type="match status" value="1"/>
</dbReference>
<evidence type="ECO:0000256" key="2">
    <source>
        <dbReference type="ARBA" id="ARBA00004202"/>
    </source>
</evidence>
<dbReference type="GO" id="GO:0005524">
    <property type="term" value="F:ATP binding"/>
    <property type="evidence" value="ECO:0007669"/>
    <property type="project" value="UniProtKB-KW"/>
</dbReference>
<keyword evidence="4 11" id="KW-0813">Transport</keyword>
<name>L1L518_9ACTN</name>
<comment type="similarity">
    <text evidence="3">Belongs to the ABC transporter superfamily.</text>
</comment>
<feature type="domain" description="ABC transmembrane type-1" evidence="14">
    <location>
        <begin position="90"/>
        <end position="280"/>
    </location>
</feature>
<dbReference type="PROSITE" id="PS00211">
    <property type="entry name" value="ABC_TRANSPORTER_1"/>
    <property type="match status" value="1"/>
</dbReference>
<dbReference type="RefSeq" id="WP_009302433.1">
    <property type="nucleotide sequence ID" value="NZ_AEJC01000113.1"/>
</dbReference>
<feature type="transmembrane region" description="Helical" evidence="11">
    <location>
        <begin position="27"/>
        <end position="50"/>
    </location>
</feature>
<feature type="domain" description="ABC transporter" evidence="13">
    <location>
        <begin position="341"/>
        <end position="582"/>
    </location>
</feature>
<keyword evidence="6 11" id="KW-0812">Transmembrane</keyword>
<comment type="subcellular location">
    <subcellularLocation>
        <location evidence="11">Cell membrane</location>
        <topology evidence="11">Multi-pass membrane protein</topology>
    </subcellularLocation>
    <subcellularLocation>
        <location evidence="2">Cell membrane</location>
        <topology evidence="2">Peripheral membrane protein</topology>
    </subcellularLocation>
    <subcellularLocation>
        <location evidence="1">Membrane</location>
        <topology evidence="1">Multi-pass membrane protein</topology>
    </subcellularLocation>
</comment>
<evidence type="ECO:0000256" key="3">
    <source>
        <dbReference type="ARBA" id="ARBA00005417"/>
    </source>
</evidence>
<feature type="compositionally biased region" description="Basic and acidic residues" evidence="12">
    <location>
        <begin position="293"/>
        <end position="306"/>
    </location>
</feature>
<dbReference type="InterPro" id="IPR000515">
    <property type="entry name" value="MetI-like"/>
</dbReference>
<evidence type="ECO:0000256" key="9">
    <source>
        <dbReference type="ARBA" id="ARBA00022989"/>
    </source>
</evidence>
<evidence type="ECO:0000256" key="4">
    <source>
        <dbReference type="ARBA" id="ARBA00022448"/>
    </source>
</evidence>
<dbReference type="InterPro" id="IPR003439">
    <property type="entry name" value="ABC_transporter-like_ATP-bd"/>
</dbReference>
<dbReference type="Pfam" id="PF08352">
    <property type="entry name" value="oligo_HPY"/>
    <property type="match status" value="1"/>
</dbReference>
<evidence type="ECO:0000256" key="7">
    <source>
        <dbReference type="ARBA" id="ARBA00022741"/>
    </source>
</evidence>
<dbReference type="InterPro" id="IPR027417">
    <property type="entry name" value="P-loop_NTPase"/>
</dbReference>
<evidence type="ECO:0000256" key="11">
    <source>
        <dbReference type="RuleBase" id="RU363032"/>
    </source>
</evidence>
<dbReference type="GO" id="GO:0015833">
    <property type="term" value="P:peptide transport"/>
    <property type="evidence" value="ECO:0007669"/>
    <property type="project" value="InterPro"/>
</dbReference>
<keyword evidence="7" id="KW-0547">Nucleotide-binding</keyword>
<evidence type="ECO:0000256" key="12">
    <source>
        <dbReference type="SAM" id="MobiDB-lite"/>
    </source>
</evidence>
<evidence type="ECO:0000256" key="8">
    <source>
        <dbReference type="ARBA" id="ARBA00022840"/>
    </source>
</evidence>
<keyword evidence="8 15" id="KW-0067">ATP-binding</keyword>
<reference evidence="15 16" key="1">
    <citation type="submission" date="2012-11" db="EMBL/GenBank/DDBJ databases">
        <authorList>
            <person name="Huguet-Tapia J.C."/>
            <person name="Durkin A.S."/>
            <person name="Pettis G.S."/>
            <person name="Badger J.H."/>
        </authorList>
    </citation>
    <scope>NUCLEOTIDE SEQUENCE [LARGE SCALE GENOMIC DNA]</scope>
    <source>
        <strain evidence="15 16">91-03</strain>
    </source>
</reference>
<dbReference type="GO" id="GO:0016887">
    <property type="term" value="F:ATP hydrolysis activity"/>
    <property type="evidence" value="ECO:0007669"/>
    <property type="project" value="InterPro"/>
</dbReference>
<dbReference type="Gene3D" id="1.10.3720.10">
    <property type="entry name" value="MetI-like"/>
    <property type="match status" value="1"/>
</dbReference>
<dbReference type="PANTHER" id="PTHR43297">
    <property type="entry name" value="OLIGOPEPTIDE TRANSPORT ATP-BINDING PROTEIN APPD"/>
    <property type="match status" value="1"/>
</dbReference>
<dbReference type="InterPro" id="IPR050388">
    <property type="entry name" value="ABC_Ni/Peptide_Import"/>
</dbReference>
<dbReference type="PATRIC" id="fig|698759.3.peg.1555"/>
<dbReference type="Pfam" id="PF00528">
    <property type="entry name" value="BPD_transp_1"/>
    <property type="match status" value="1"/>
</dbReference>
<dbReference type="AlphaFoldDB" id="L1L518"/>
<proteinExistence type="inferred from homology"/>
<dbReference type="SUPFAM" id="SSF161098">
    <property type="entry name" value="MetI-like"/>
    <property type="match status" value="1"/>
</dbReference>
<dbReference type="PANTHER" id="PTHR43297:SF2">
    <property type="entry name" value="DIPEPTIDE TRANSPORT ATP-BINDING PROTEIN DPPD"/>
    <property type="match status" value="1"/>
</dbReference>
<dbReference type="CDD" id="cd03257">
    <property type="entry name" value="ABC_NikE_OppD_transporters"/>
    <property type="match status" value="1"/>
</dbReference>
<evidence type="ECO:0000259" key="13">
    <source>
        <dbReference type="PROSITE" id="PS50893"/>
    </source>
</evidence>
<evidence type="ECO:0000256" key="5">
    <source>
        <dbReference type="ARBA" id="ARBA00022475"/>
    </source>
</evidence>
<keyword evidence="9 11" id="KW-1133">Transmembrane helix</keyword>
<evidence type="ECO:0000313" key="16">
    <source>
        <dbReference type="Proteomes" id="UP000010411"/>
    </source>
</evidence>
<evidence type="ECO:0000256" key="1">
    <source>
        <dbReference type="ARBA" id="ARBA00004141"/>
    </source>
</evidence>
<keyword evidence="5" id="KW-1003">Cell membrane</keyword>
<feature type="transmembrane region" description="Helical" evidence="11">
    <location>
        <begin position="92"/>
        <end position="117"/>
    </location>
</feature>
<dbReference type="PROSITE" id="PS50928">
    <property type="entry name" value="ABC_TM1"/>
    <property type="match status" value="1"/>
</dbReference>
<feature type="transmembrane region" description="Helical" evidence="11">
    <location>
        <begin position="138"/>
        <end position="164"/>
    </location>
</feature>
<dbReference type="Pfam" id="PF00005">
    <property type="entry name" value="ABC_tran"/>
    <property type="match status" value="1"/>
</dbReference>
<feature type="region of interest" description="Disordered" evidence="12">
    <location>
        <begin position="289"/>
        <end position="316"/>
    </location>
</feature>
<evidence type="ECO:0000256" key="6">
    <source>
        <dbReference type="ARBA" id="ARBA00022692"/>
    </source>
</evidence>
<dbReference type="InterPro" id="IPR017871">
    <property type="entry name" value="ABC_transporter-like_CS"/>
</dbReference>
<dbReference type="GO" id="GO:0005886">
    <property type="term" value="C:plasma membrane"/>
    <property type="evidence" value="ECO:0007669"/>
    <property type="project" value="UniProtKB-SubCell"/>
</dbReference>
<protein>
    <submittedName>
        <fullName evidence="15">ABC transporter, ATP-binding protein</fullName>
    </submittedName>
</protein>
<dbReference type="Gene3D" id="3.40.50.300">
    <property type="entry name" value="P-loop containing nucleotide triphosphate hydrolases"/>
    <property type="match status" value="1"/>
</dbReference>
<keyword evidence="10 11" id="KW-0472">Membrane</keyword>
<organism evidence="15 16">
    <name type="scientific">Streptomyces ipomoeae 91-03</name>
    <dbReference type="NCBI Taxonomy" id="698759"/>
    <lineage>
        <taxon>Bacteria</taxon>
        <taxon>Bacillati</taxon>
        <taxon>Actinomycetota</taxon>
        <taxon>Actinomycetes</taxon>
        <taxon>Kitasatosporales</taxon>
        <taxon>Streptomycetaceae</taxon>
        <taxon>Streptomyces</taxon>
    </lineage>
</organism>
<dbReference type="InterPro" id="IPR035906">
    <property type="entry name" value="MetI-like_sf"/>
</dbReference>
<evidence type="ECO:0000313" key="15">
    <source>
        <dbReference type="EMBL" id="EKX67879.1"/>
    </source>
</evidence>
<dbReference type="SUPFAM" id="SSF52540">
    <property type="entry name" value="P-loop containing nucleoside triphosphate hydrolases"/>
    <property type="match status" value="1"/>
</dbReference>
<dbReference type="CDD" id="cd06261">
    <property type="entry name" value="TM_PBP2"/>
    <property type="match status" value="1"/>
</dbReference>
<comment type="caution">
    <text evidence="15">The sequence shown here is derived from an EMBL/GenBank/DDBJ whole genome shotgun (WGS) entry which is preliminary data.</text>
</comment>
<dbReference type="InterPro" id="IPR003593">
    <property type="entry name" value="AAA+_ATPase"/>
</dbReference>